<protein>
    <recommendedName>
        <fullName evidence="3">Lipoprotein</fullName>
    </recommendedName>
</protein>
<accession>E1WQE2</accession>
<reference evidence="1 2" key="1">
    <citation type="journal article" date="2010" name="Microbiology">
        <title>Twenty-eight divergent polysaccharide loci specifying within- and amongst-strain capsule diversity in three strains of Bacteroides fragilis.</title>
        <authorList>
            <person name="Patrick S."/>
            <person name="Blakely G.W."/>
            <person name="Houston S."/>
            <person name="Moore J."/>
            <person name="Abratt V.R."/>
            <person name="Bertalan M."/>
            <person name="Cerdeno-Tarraga A.M."/>
            <person name="Quail M.A."/>
            <person name="Corton N."/>
            <person name="Corton C."/>
            <person name="Bignell A."/>
            <person name="Barron A."/>
            <person name="Clark L."/>
            <person name="Bentley S.D."/>
            <person name="Parkhill J."/>
        </authorList>
    </citation>
    <scope>NUCLEOTIDE SEQUENCE [LARGE SCALE GENOMIC DNA]</scope>
    <source>
        <strain evidence="1 2">638R</strain>
    </source>
</reference>
<dbReference type="PATRIC" id="fig|862962.3.peg.2734"/>
<dbReference type="EMBL" id="FQ312004">
    <property type="protein sequence ID" value="CBW23165.1"/>
    <property type="molecule type" value="Genomic_DNA"/>
</dbReference>
<dbReference type="RefSeq" id="WP_014299036.1">
    <property type="nucleotide sequence ID" value="NC_016776.1"/>
</dbReference>
<organism evidence="1 2">
    <name type="scientific">Bacteroides fragilis (strain 638R)</name>
    <dbReference type="NCBI Taxonomy" id="862962"/>
    <lineage>
        <taxon>Bacteria</taxon>
        <taxon>Pseudomonadati</taxon>
        <taxon>Bacteroidota</taxon>
        <taxon>Bacteroidia</taxon>
        <taxon>Bacteroidales</taxon>
        <taxon>Bacteroidaceae</taxon>
        <taxon>Bacteroides</taxon>
    </lineage>
</organism>
<proteinExistence type="predicted"/>
<dbReference type="KEGG" id="bfg:BF638R_2659"/>
<dbReference type="AlphaFoldDB" id="E1WQE2"/>
<name>E1WQE2_BACF6</name>
<evidence type="ECO:0000313" key="1">
    <source>
        <dbReference type="EMBL" id="CBW23165.1"/>
    </source>
</evidence>
<evidence type="ECO:0008006" key="3">
    <source>
        <dbReference type="Google" id="ProtNLM"/>
    </source>
</evidence>
<dbReference type="Proteomes" id="UP000008560">
    <property type="component" value="Chromosome"/>
</dbReference>
<sequence length="430" mass="49258">MNQQARFFLYLFSVAIMLSCSSYERQDGCTLDKLHIYGNVKKVEVISSTTVPLTEMFADAYNPEEALPIFSGNFNMDFDNTGHIEDFSGFGVDGKELFRVSKFRTSEQSGFAPAFFGAKEIEGINDLKVIRDSKGNIYEVNYLQGKEPLWIVKMKYNEKGDVVQITKKYCKLNDISLGLLNFVDTTAICYHDFDEYGNWTKADVQYRGVLKKYNFEYTAIRVITYDIEANEPSILCDFQQTLSSAQKTENCGFIKECTPIFTIEIPDFMSKFSSADIKEVQDFSPINSSVLLNYLFMFEYKGKDSYASFSAMITPSGGINYDELNGADLIYNAETDKILEDAFRSQTAQGGIFLLKWLPYRITKLGGKKCLKVSYYRYGMASPIPVYVETYTISINDNYVVNLTISYQSKDYYRFHDCFEHSKQSLKFID</sequence>
<dbReference type="HOGENOM" id="CLU_637217_0_0_10"/>
<evidence type="ECO:0000313" key="2">
    <source>
        <dbReference type="Proteomes" id="UP000008560"/>
    </source>
</evidence>
<gene>
    <name evidence="1" type="ordered locus">BF638R_2659</name>
</gene>
<dbReference type="PROSITE" id="PS51257">
    <property type="entry name" value="PROKAR_LIPOPROTEIN"/>
    <property type="match status" value="1"/>
</dbReference>